<comment type="caution">
    <text evidence="2">The sequence shown here is derived from an EMBL/GenBank/DDBJ whole genome shotgun (WGS) entry which is preliminary data.</text>
</comment>
<evidence type="ECO:0000256" key="1">
    <source>
        <dbReference type="SAM" id="MobiDB-lite"/>
    </source>
</evidence>
<accession>A0AAV1TQ59</accession>
<proteinExistence type="predicted"/>
<evidence type="ECO:0000313" key="2">
    <source>
        <dbReference type="EMBL" id="CAK7924534.1"/>
    </source>
</evidence>
<sequence>MALPEQARRVEEEQKTREERLGKESRRFNLDQ</sequence>
<evidence type="ECO:0000313" key="3">
    <source>
        <dbReference type="Proteomes" id="UP001162060"/>
    </source>
</evidence>
<organism evidence="2 3">
    <name type="scientific">Peronospora matthiolae</name>
    <dbReference type="NCBI Taxonomy" id="2874970"/>
    <lineage>
        <taxon>Eukaryota</taxon>
        <taxon>Sar</taxon>
        <taxon>Stramenopiles</taxon>
        <taxon>Oomycota</taxon>
        <taxon>Peronosporomycetes</taxon>
        <taxon>Peronosporales</taxon>
        <taxon>Peronosporaceae</taxon>
        <taxon>Peronospora</taxon>
    </lineage>
</organism>
<dbReference type="Proteomes" id="UP001162060">
    <property type="component" value="Unassembled WGS sequence"/>
</dbReference>
<gene>
    <name evidence="2" type="ORF">PM001_LOCUS9684</name>
</gene>
<reference evidence="2" key="1">
    <citation type="submission" date="2024-01" db="EMBL/GenBank/DDBJ databases">
        <authorList>
            <person name="Webb A."/>
        </authorList>
    </citation>
    <scope>NUCLEOTIDE SEQUENCE</scope>
    <source>
        <strain evidence="2">Pm1</strain>
    </source>
</reference>
<dbReference type="EMBL" id="CAKLBY020000075">
    <property type="protein sequence ID" value="CAK7924534.1"/>
    <property type="molecule type" value="Genomic_DNA"/>
</dbReference>
<protein>
    <submittedName>
        <fullName evidence="2">Uncharacterized protein</fullName>
    </submittedName>
</protein>
<feature type="region of interest" description="Disordered" evidence="1">
    <location>
        <begin position="1"/>
        <end position="32"/>
    </location>
</feature>
<name>A0AAV1TQ59_9STRA</name>
<dbReference type="AlphaFoldDB" id="A0AAV1TQ59"/>